<feature type="binding site" evidence="2">
    <location>
        <position position="502"/>
    </location>
    <ligand>
        <name>Mn(2+)</name>
        <dbReference type="ChEBI" id="CHEBI:29035"/>
        <label>2</label>
    </ligand>
</feature>
<dbReference type="AlphaFoldDB" id="A0AAW6D6E3"/>
<dbReference type="Pfam" id="PF24898">
    <property type="entry name" value="GGDEF_GdpP"/>
    <property type="match status" value="1"/>
</dbReference>
<evidence type="ECO:0000256" key="3">
    <source>
        <dbReference type="SAM" id="Phobius"/>
    </source>
</evidence>
<accession>A0AAW6D6E3</accession>
<dbReference type="PANTHER" id="PTHR47618">
    <property type="entry name" value="BIFUNCTIONAL OLIGORIBONUCLEASE AND PAP PHOSPHATASE NRNA"/>
    <property type="match status" value="1"/>
</dbReference>
<protein>
    <recommendedName>
        <fullName evidence="1">Cyclic-di-AMP phosphodiesterase</fullName>
        <ecNumber evidence="1">3.1.4.-</ecNumber>
    </recommendedName>
</protein>
<keyword evidence="2" id="KW-0464">Manganese</keyword>
<keyword evidence="1 3" id="KW-0472">Membrane</keyword>
<dbReference type="Gene3D" id="3.30.450.20">
    <property type="entry name" value="PAS domain"/>
    <property type="match status" value="1"/>
</dbReference>
<feature type="domain" description="GGDEF" evidence="4">
    <location>
        <begin position="179"/>
        <end position="307"/>
    </location>
</feature>
<comment type="function">
    <text evidence="1">Has phosphodiesterase (PDE) activity against cyclic-di-AMP (c-di-AMP).</text>
</comment>
<comment type="cofactor">
    <cofactor evidence="2">
        <name>Mn(2+)</name>
        <dbReference type="ChEBI" id="CHEBI:29035"/>
    </cofactor>
    <text evidence="2">For phosphodiesterase activity, probably binds 2 Mn(2+) per subunit.</text>
</comment>
<feature type="binding site" evidence="2">
    <location>
        <position position="354"/>
    </location>
    <ligand>
        <name>Mn(2+)</name>
        <dbReference type="ChEBI" id="CHEBI:29035"/>
        <label>1</label>
    </ligand>
</feature>
<keyword evidence="3" id="KW-0812">Transmembrane</keyword>
<dbReference type="Proteomes" id="UP001210809">
    <property type="component" value="Unassembled WGS sequence"/>
</dbReference>
<dbReference type="PANTHER" id="PTHR47618:SF2">
    <property type="entry name" value="CYCLIC-DI-AMP PHOSPHODIESTERASE GDPP"/>
    <property type="match status" value="1"/>
</dbReference>
<dbReference type="GO" id="GO:0003676">
    <property type="term" value="F:nucleic acid binding"/>
    <property type="evidence" value="ECO:0007669"/>
    <property type="project" value="UniProtKB-UniRule"/>
</dbReference>
<dbReference type="GO" id="GO:0005886">
    <property type="term" value="C:plasma membrane"/>
    <property type="evidence" value="ECO:0007669"/>
    <property type="project" value="UniProtKB-SubCell"/>
</dbReference>
<evidence type="ECO:0000256" key="1">
    <source>
        <dbReference type="PIRNR" id="PIRNR026583"/>
    </source>
</evidence>
<keyword evidence="1" id="KW-1003">Cell membrane</keyword>
<comment type="caution">
    <text evidence="5">The sequence shown here is derived from an EMBL/GenBank/DDBJ whole genome shotgun (WGS) entry which is preliminary data.</text>
</comment>
<name>A0AAW6D6E3_9FIRM</name>
<feature type="transmembrane region" description="Helical" evidence="3">
    <location>
        <begin position="35"/>
        <end position="55"/>
    </location>
</feature>
<dbReference type="EC" id="3.1.4.-" evidence="1"/>
<dbReference type="PROSITE" id="PS50887">
    <property type="entry name" value="GGDEF"/>
    <property type="match status" value="1"/>
</dbReference>
<dbReference type="EMBL" id="JAQLXW010000013">
    <property type="protein sequence ID" value="MDB8004300.1"/>
    <property type="molecule type" value="Genomic_DNA"/>
</dbReference>
<comment type="subcellular location">
    <subcellularLocation>
        <location evidence="1">Cell membrane</location>
    </subcellularLocation>
</comment>
<dbReference type="InterPro" id="IPR014528">
    <property type="entry name" value="GdpP/PdeA"/>
</dbReference>
<feature type="transmembrane region" description="Helical" evidence="3">
    <location>
        <begin position="9"/>
        <end position="29"/>
    </location>
</feature>
<dbReference type="Gene3D" id="3.90.1640.10">
    <property type="entry name" value="inorganic pyrophosphatase (n-terminal core)"/>
    <property type="match status" value="1"/>
</dbReference>
<dbReference type="Pfam" id="PF01368">
    <property type="entry name" value="DHH"/>
    <property type="match status" value="1"/>
</dbReference>
<feature type="binding site" evidence="2">
    <location>
        <position position="447"/>
    </location>
    <ligand>
        <name>Mn(2+)</name>
        <dbReference type="ChEBI" id="CHEBI:29035"/>
        <label>2</label>
    </ligand>
</feature>
<organism evidence="5 6">
    <name type="scientific">[Eubacterium] siraeum</name>
    <dbReference type="NCBI Taxonomy" id="39492"/>
    <lineage>
        <taxon>Bacteria</taxon>
        <taxon>Bacillati</taxon>
        <taxon>Bacillota</taxon>
        <taxon>Clostridia</taxon>
        <taxon>Eubacteriales</taxon>
        <taxon>Oscillospiraceae</taxon>
        <taxon>Oscillospiraceae incertae sedis</taxon>
    </lineage>
</organism>
<keyword evidence="1" id="KW-0378">Hydrolase</keyword>
<evidence type="ECO:0000313" key="6">
    <source>
        <dbReference type="Proteomes" id="UP001210809"/>
    </source>
</evidence>
<feature type="binding site" evidence="2">
    <location>
        <position position="423"/>
    </location>
    <ligand>
        <name>Mn(2+)</name>
        <dbReference type="ChEBI" id="CHEBI:29035"/>
        <label>2</label>
    </ligand>
</feature>
<comment type="similarity">
    <text evidence="1">Belongs to the GdpP/PdeA phosphodiesterase family.</text>
</comment>
<dbReference type="InterPro" id="IPR000160">
    <property type="entry name" value="GGDEF_dom"/>
</dbReference>
<dbReference type="InterPro" id="IPR003156">
    <property type="entry name" value="DHHA1_dom"/>
</dbReference>
<dbReference type="Pfam" id="PF02272">
    <property type="entry name" value="DHHA1"/>
    <property type="match status" value="1"/>
</dbReference>
<dbReference type="Gene3D" id="3.10.310.30">
    <property type="match status" value="1"/>
</dbReference>
<gene>
    <name evidence="5" type="ORF">PNE09_09510</name>
</gene>
<evidence type="ECO:0000259" key="4">
    <source>
        <dbReference type="PROSITE" id="PS50887"/>
    </source>
</evidence>
<dbReference type="InterPro" id="IPR038763">
    <property type="entry name" value="DHH_sf"/>
</dbReference>
<dbReference type="SMART" id="SM00267">
    <property type="entry name" value="GGDEF"/>
    <property type="match status" value="1"/>
</dbReference>
<evidence type="ECO:0000313" key="5">
    <source>
        <dbReference type="EMBL" id="MDB8004300.1"/>
    </source>
</evidence>
<dbReference type="InterPro" id="IPR051319">
    <property type="entry name" value="Oligoribo/pAp-PDE_c-di-AMP_PDE"/>
</dbReference>
<feature type="binding site" evidence="2">
    <location>
        <position position="423"/>
    </location>
    <ligand>
        <name>Mn(2+)</name>
        <dbReference type="ChEBI" id="CHEBI:29035"/>
        <label>1</label>
    </ligand>
</feature>
<dbReference type="PIRSF" id="PIRSF026583">
    <property type="entry name" value="YybT"/>
    <property type="match status" value="1"/>
</dbReference>
<keyword evidence="3" id="KW-1133">Transmembrane helix</keyword>
<dbReference type="GO" id="GO:0046872">
    <property type="term" value="F:metal ion binding"/>
    <property type="evidence" value="ECO:0007669"/>
    <property type="project" value="UniProtKB-KW"/>
</dbReference>
<comment type="catalytic activity">
    <reaction evidence="1">
        <text>3',3'-c-di-AMP + H2O = 5'-O-phosphonoadenylyl-(3'-&gt;5')-adenosine + H(+)</text>
        <dbReference type="Rhea" id="RHEA:54420"/>
        <dbReference type="ChEBI" id="CHEBI:15377"/>
        <dbReference type="ChEBI" id="CHEBI:15378"/>
        <dbReference type="ChEBI" id="CHEBI:71500"/>
        <dbReference type="ChEBI" id="CHEBI:138171"/>
    </reaction>
</comment>
<dbReference type="SUPFAM" id="SSF64182">
    <property type="entry name" value="DHH phosphoesterases"/>
    <property type="match status" value="1"/>
</dbReference>
<feature type="binding site" evidence="2">
    <location>
        <position position="356"/>
    </location>
    <ligand>
        <name>Mn(2+)</name>
        <dbReference type="ChEBI" id="CHEBI:29035"/>
        <label>2</label>
    </ligand>
</feature>
<dbReference type="FunFam" id="3.90.1640.10:FF:000002">
    <property type="entry name" value="Cyclic-di-AMP phosphodiesterase"/>
    <property type="match status" value="1"/>
</dbReference>
<keyword evidence="2" id="KW-0479">Metal-binding</keyword>
<dbReference type="InterPro" id="IPR001667">
    <property type="entry name" value="DDH_dom"/>
</dbReference>
<dbReference type="GO" id="GO:0016787">
    <property type="term" value="F:hydrolase activity"/>
    <property type="evidence" value="ECO:0007669"/>
    <property type="project" value="UniProtKB-UniRule"/>
</dbReference>
<proteinExistence type="inferred from homology"/>
<sequence length="670" mass="74695">MKNFYRDGGLVISVSALVIALVIIQGYIYTKDINVFWLSAPFVVLIGGFAIGKLIQVTRKTFQYYARIDDELESKMHMSVHSFPMSAVIIDSAGRIVWTNGKFTEEFPDCCEYGMELSDITDIPPADFFTDDGITVRYKDKVYKVFARIPDENEAKELTLLFFKNITDITALETEKKLSQPVVILFMVDGYEELISGCLESEKAHVSVQIDKLLEDFAGQTTGVLRKNASDRFIAVIEERHLQEILRNKVEILDKAREIFVNDRLNVTMSIGIGRTGKTLKESEQFARQALEMALGRGGDQAAVKTDNGFEFYGGVSKGVERHTKVKTRIIANSLLELVDNADKIFIMGHKYSDLDSVGSSVGLTCAIRNLGKSAWAVCDYNTSLAKVLIDRFPHVDGEEPLFTEPADAMEELTDNSLLIICDTHNPLIIESKELYEKAKKVVVIDHHRKMVNYIDNAVIFHHEPYASSASEMVTELIQYFGEAGKLRAVQAECLLAGIMLDTKNFVMKTGVRTFEAAAVLRKMGADTITVKKMFSSSIDSYKRKTQIVAEAEIYRKCAIAPCDFYADDLRIVAPQAADELLTIKNVDASFVLFKTMSNEISISARSMGNLNVQLIMEALGGGGHQTMAGAQLKDVTVNEALDTLKKSIDDYYLSLIKVNSNDNKTAQRS</sequence>
<evidence type="ECO:0000256" key="2">
    <source>
        <dbReference type="PIRSR" id="PIRSR026583-50"/>
    </source>
</evidence>
<feature type="binding site" evidence="2">
    <location>
        <position position="350"/>
    </location>
    <ligand>
        <name>Mn(2+)</name>
        <dbReference type="ChEBI" id="CHEBI:29035"/>
        <label>1</label>
    </ligand>
</feature>
<reference evidence="5" key="1">
    <citation type="submission" date="2023-01" db="EMBL/GenBank/DDBJ databases">
        <title>Human gut microbiome strain richness.</title>
        <authorList>
            <person name="Chen-Liaw A."/>
        </authorList>
    </citation>
    <scope>NUCLEOTIDE SEQUENCE</scope>
    <source>
        <strain evidence="5">1001283st1_G1_1001283B150217_161031</strain>
    </source>
</reference>